<dbReference type="EMBL" id="CAJOBP010031296">
    <property type="protein sequence ID" value="CAF4665627.1"/>
    <property type="molecule type" value="Genomic_DNA"/>
</dbReference>
<comment type="caution">
    <text evidence="1">The sequence shown here is derived from an EMBL/GenBank/DDBJ whole genome shotgun (WGS) entry which is preliminary data.</text>
</comment>
<evidence type="ECO:0000313" key="1">
    <source>
        <dbReference type="EMBL" id="CAF4665627.1"/>
    </source>
</evidence>
<feature type="non-terminal residue" evidence="1">
    <location>
        <position position="1"/>
    </location>
</feature>
<gene>
    <name evidence="1" type="ORF">UJA718_LOCUS34485</name>
</gene>
<keyword evidence="2" id="KW-1185">Reference proteome</keyword>
<organism evidence="1 2">
    <name type="scientific">Rotaria socialis</name>
    <dbReference type="NCBI Taxonomy" id="392032"/>
    <lineage>
        <taxon>Eukaryota</taxon>
        <taxon>Metazoa</taxon>
        <taxon>Spiralia</taxon>
        <taxon>Gnathifera</taxon>
        <taxon>Rotifera</taxon>
        <taxon>Eurotatoria</taxon>
        <taxon>Bdelloidea</taxon>
        <taxon>Philodinida</taxon>
        <taxon>Philodinidae</taxon>
        <taxon>Rotaria</taxon>
    </lineage>
</organism>
<dbReference type="AlphaFoldDB" id="A0A821GLY5"/>
<protein>
    <submittedName>
        <fullName evidence="1">Uncharacterized protein</fullName>
    </submittedName>
</protein>
<name>A0A821GLY5_9BILA</name>
<sequence length="156" mass="18160">FFERNNPKKLSSKWNKLDHIDIINEYPILSEDNIVENITLGVFQLKRPRSYPAEKATTTDLNGAVNYGIYRYNDYPNIIRVPTKSAHVNRLTRNPIIQFTSDEVLEWWCDCAIGNGLLGCYSHVASAIWFLSFQRWQLNSRNMPSRNFINYVTDAP</sequence>
<reference evidence="1" key="1">
    <citation type="submission" date="2021-02" db="EMBL/GenBank/DDBJ databases">
        <authorList>
            <person name="Nowell W R."/>
        </authorList>
    </citation>
    <scope>NUCLEOTIDE SEQUENCE</scope>
</reference>
<proteinExistence type="predicted"/>
<accession>A0A821GLY5</accession>
<dbReference type="Proteomes" id="UP000663873">
    <property type="component" value="Unassembled WGS sequence"/>
</dbReference>
<evidence type="ECO:0000313" key="2">
    <source>
        <dbReference type="Proteomes" id="UP000663873"/>
    </source>
</evidence>